<proteinExistence type="predicted"/>
<feature type="compositionally biased region" description="Basic and acidic residues" evidence="1">
    <location>
        <begin position="61"/>
        <end position="78"/>
    </location>
</feature>
<protein>
    <submittedName>
        <fullName evidence="2">Jg9161 protein</fullName>
    </submittedName>
</protein>
<name>A0A8S4QWX6_9NEOP</name>
<dbReference type="EMBL" id="CAKXAJ010020916">
    <property type="protein sequence ID" value="CAH2225271.1"/>
    <property type="molecule type" value="Genomic_DNA"/>
</dbReference>
<accession>A0A8S4QWX6</accession>
<evidence type="ECO:0000313" key="2">
    <source>
        <dbReference type="EMBL" id="CAH2225271.1"/>
    </source>
</evidence>
<feature type="region of interest" description="Disordered" evidence="1">
    <location>
        <begin position="51"/>
        <end position="126"/>
    </location>
</feature>
<sequence>MPVNHSPRIASSQVPDFVLASRAAEEKTKETALSRLLRDRVVERAARTTVLDAEEGMASEESCREDPTKLGTQEEHGVDYSVGYQVQPSERDVCEEVQGGGLGAAGHSGSHRHTERGRRIPPPEGG</sequence>
<comment type="caution">
    <text evidence="2">The sequence shown here is derived from an EMBL/GenBank/DDBJ whole genome shotgun (WGS) entry which is preliminary data.</text>
</comment>
<dbReference type="Proteomes" id="UP000838756">
    <property type="component" value="Unassembled WGS sequence"/>
</dbReference>
<evidence type="ECO:0000256" key="1">
    <source>
        <dbReference type="SAM" id="MobiDB-lite"/>
    </source>
</evidence>
<keyword evidence="3" id="KW-1185">Reference proteome</keyword>
<dbReference type="AlphaFoldDB" id="A0A8S4QWX6"/>
<evidence type="ECO:0000313" key="3">
    <source>
        <dbReference type="Proteomes" id="UP000838756"/>
    </source>
</evidence>
<organism evidence="2 3">
    <name type="scientific">Pararge aegeria aegeria</name>
    <dbReference type="NCBI Taxonomy" id="348720"/>
    <lineage>
        <taxon>Eukaryota</taxon>
        <taxon>Metazoa</taxon>
        <taxon>Ecdysozoa</taxon>
        <taxon>Arthropoda</taxon>
        <taxon>Hexapoda</taxon>
        <taxon>Insecta</taxon>
        <taxon>Pterygota</taxon>
        <taxon>Neoptera</taxon>
        <taxon>Endopterygota</taxon>
        <taxon>Lepidoptera</taxon>
        <taxon>Glossata</taxon>
        <taxon>Ditrysia</taxon>
        <taxon>Papilionoidea</taxon>
        <taxon>Nymphalidae</taxon>
        <taxon>Satyrinae</taxon>
        <taxon>Satyrini</taxon>
        <taxon>Parargina</taxon>
        <taxon>Pararge</taxon>
    </lineage>
</organism>
<reference evidence="2" key="1">
    <citation type="submission" date="2022-03" db="EMBL/GenBank/DDBJ databases">
        <authorList>
            <person name="Lindestad O."/>
        </authorList>
    </citation>
    <scope>NUCLEOTIDE SEQUENCE</scope>
</reference>
<gene>
    <name evidence="2" type="primary">jg9161</name>
    <name evidence="2" type="ORF">PAEG_LOCUS6956</name>
</gene>